<protein>
    <submittedName>
        <fullName evidence="3">Phage endopeptidase</fullName>
    </submittedName>
</protein>
<dbReference type="InterPro" id="IPR007119">
    <property type="entry name" value="Phage_tail_spike_N"/>
</dbReference>
<reference evidence="3 4" key="1">
    <citation type="submission" date="2016-04" db="EMBL/GenBank/DDBJ databases">
        <title>High quality genome of the nematocidal Bacillus thuringiensis MYBT18246.</title>
        <authorList>
            <person name="Hollensteiner J."/>
            <person name="Poehlein A."/>
            <person name="Sproeer C."/>
            <person name="Bunk B."/>
            <person name="Rosenstiel P."/>
            <person name="Schulenburg H."/>
            <person name="Liesegang H."/>
        </authorList>
    </citation>
    <scope>NUCLEOTIDE SEQUENCE [LARGE SCALE GENOMIC DNA]</scope>
    <source>
        <strain evidence="3 4">MYBT18246</strain>
    </source>
</reference>
<dbReference type="InterPro" id="IPR030392">
    <property type="entry name" value="S74_ICA"/>
</dbReference>
<dbReference type="Proteomes" id="UP000092743">
    <property type="component" value="Chromosome"/>
</dbReference>
<gene>
    <name evidence="3" type="ORF">BT246_13790</name>
</gene>
<name>A0A9W3S8A2_BACTU</name>
<dbReference type="PROSITE" id="PS51688">
    <property type="entry name" value="ICA"/>
    <property type="match status" value="1"/>
</dbReference>
<feature type="domain" description="Peptidase S74" evidence="2">
    <location>
        <begin position="673"/>
        <end position="772"/>
    </location>
</feature>
<dbReference type="InterPro" id="IPR010572">
    <property type="entry name" value="Tail_dom"/>
</dbReference>
<feature type="region of interest" description="Disordered" evidence="1">
    <location>
        <begin position="769"/>
        <end position="808"/>
    </location>
</feature>
<proteinExistence type="predicted"/>
<sequence>MITLYRPNETDFTHNGIGVLDTHIYSATVEEELNGLFVFTFSYPLFAPHGLEIEGMSLIKVPTPDGEQVFRVATPKVSMGEIQAVCYHIFYDLAENLIEDIFIQPTNGSGAMARLSSGCQYKHPFTFSSDIPQISTARIVRKNPVEAILDTSQENSFVNRWGGELKRDNFDVKMLKSRGVDRGVVIRHKKDLLGYEGSVDWKSPITRIMPQGFDGLFLPEKYVDSPLINKYPHPKMKVVEFSHIKAAIGDNAKDEDAVPLEEAYKRLRQAAKDMFDVQKVDQPKATYKVEFQELSQTEEYKDYQILQRVWMGDTVTVKHEEDGIDIQAKVIAYKYDPIKKEYINVTIGNFKESFTDLSGKVDQMQQDVSNMPGSLLDAAKENATKLIHSGFGGNVRVYPDRVLIMDTKNEMTASKVWQWNIKGFGYSSTGVNGPYEIAITSDGRIVADFITTGVLNGNLIRGGEITGTTLRTSHDSNYVSITKQFIRLMESDITRIFMGYYINQNHTMQPTIVLGGNNDITATQGAVLVYQLESSPRSGGIGISNGYQNGDPTRVSFSALLAFNQNGHAEFRSDQSLELESKDSYASLRSQNNLFLESRTGGAYFTAKEGFSFRQNGDRVVDLKQSSGGDSDIVFQNILLRNNRNYESTYLQVKSGLGTYFNGVFASDFKVSSKKKYKTNIRDVKDSMLEQVMKWEIKAYNLKVDVPKLYDMRMNRKEGERTITTEAIETYYGKVLPDESSDAGVSLYSMTSQVTKAFQEYVTKTEARLEKVEPIPPKGNIKHRNKQKRQRRPPRWEKRRKEGDTHAK</sequence>
<dbReference type="NCBIfam" id="TIGR01665">
    <property type="entry name" value="put_anti_recept"/>
    <property type="match status" value="1"/>
</dbReference>
<dbReference type="Pfam" id="PF06605">
    <property type="entry name" value="Prophage_tail"/>
    <property type="match status" value="1"/>
</dbReference>
<accession>A0A9W3S8A2</accession>
<dbReference type="RefSeq" id="WP_065482665.1">
    <property type="nucleotide sequence ID" value="NZ_CP015350.1"/>
</dbReference>
<dbReference type="EMBL" id="CP015350">
    <property type="protein sequence ID" value="ANS46774.1"/>
    <property type="molecule type" value="Genomic_DNA"/>
</dbReference>
<feature type="compositionally biased region" description="Basic and acidic residues" evidence="1">
    <location>
        <begin position="794"/>
        <end position="808"/>
    </location>
</feature>
<feature type="compositionally biased region" description="Basic residues" evidence="1">
    <location>
        <begin position="780"/>
        <end position="793"/>
    </location>
</feature>
<organism evidence="3 4">
    <name type="scientific">Bacillus thuringiensis</name>
    <dbReference type="NCBI Taxonomy" id="1428"/>
    <lineage>
        <taxon>Bacteria</taxon>
        <taxon>Bacillati</taxon>
        <taxon>Bacillota</taxon>
        <taxon>Bacilli</taxon>
        <taxon>Bacillales</taxon>
        <taxon>Bacillaceae</taxon>
        <taxon>Bacillus</taxon>
        <taxon>Bacillus cereus group</taxon>
    </lineage>
</organism>
<dbReference type="AlphaFoldDB" id="A0A9W3S8A2"/>
<evidence type="ECO:0000313" key="4">
    <source>
        <dbReference type="Proteomes" id="UP000092743"/>
    </source>
</evidence>
<evidence type="ECO:0000313" key="3">
    <source>
        <dbReference type="EMBL" id="ANS46774.1"/>
    </source>
</evidence>
<evidence type="ECO:0000256" key="1">
    <source>
        <dbReference type="SAM" id="MobiDB-lite"/>
    </source>
</evidence>
<evidence type="ECO:0000259" key="2">
    <source>
        <dbReference type="PROSITE" id="PS51688"/>
    </source>
</evidence>